<dbReference type="Gene3D" id="1.20.1260.10">
    <property type="match status" value="1"/>
</dbReference>
<organism evidence="2 3">
    <name type="scientific">Caloramator quimbayensis</name>
    <dbReference type="NCBI Taxonomy" id="1147123"/>
    <lineage>
        <taxon>Bacteria</taxon>
        <taxon>Bacillati</taxon>
        <taxon>Bacillota</taxon>
        <taxon>Clostridia</taxon>
        <taxon>Eubacteriales</taxon>
        <taxon>Clostridiaceae</taxon>
        <taxon>Caloramator</taxon>
    </lineage>
</organism>
<evidence type="ECO:0000313" key="2">
    <source>
        <dbReference type="EMBL" id="SKA99513.1"/>
    </source>
</evidence>
<proteinExistence type="predicted"/>
<keyword evidence="3" id="KW-1185">Reference proteome</keyword>
<reference evidence="3" key="1">
    <citation type="submission" date="2017-02" db="EMBL/GenBank/DDBJ databases">
        <authorList>
            <person name="Varghese N."/>
            <person name="Submissions S."/>
        </authorList>
    </citation>
    <scope>NUCLEOTIDE SEQUENCE [LARGE SCALE GENOMIC DNA]</scope>
    <source>
        <strain evidence="3">USBA 833</strain>
    </source>
</reference>
<dbReference type="Pfam" id="PF02915">
    <property type="entry name" value="Rubrerythrin"/>
    <property type="match status" value="1"/>
</dbReference>
<dbReference type="Proteomes" id="UP000190105">
    <property type="component" value="Unassembled WGS sequence"/>
</dbReference>
<dbReference type="InterPro" id="IPR009078">
    <property type="entry name" value="Ferritin-like_SF"/>
</dbReference>
<accession>A0A1T4YCV4</accession>
<protein>
    <submittedName>
        <fullName evidence="2">Rubrerythrin</fullName>
    </submittedName>
</protein>
<dbReference type="InterPro" id="IPR003251">
    <property type="entry name" value="Rr_diiron-bd_dom"/>
</dbReference>
<evidence type="ECO:0000259" key="1">
    <source>
        <dbReference type="Pfam" id="PF02915"/>
    </source>
</evidence>
<feature type="domain" description="Rubrerythrin diiron-binding" evidence="1">
    <location>
        <begin position="23"/>
        <end position="81"/>
    </location>
</feature>
<dbReference type="OrthoDB" id="573482at2"/>
<dbReference type="GO" id="GO:0016491">
    <property type="term" value="F:oxidoreductase activity"/>
    <property type="evidence" value="ECO:0007669"/>
    <property type="project" value="InterPro"/>
</dbReference>
<dbReference type="STRING" id="1147123.SAMN05443428_13612"/>
<dbReference type="InterPro" id="IPR012347">
    <property type="entry name" value="Ferritin-like"/>
</dbReference>
<dbReference type="GO" id="GO:0046872">
    <property type="term" value="F:metal ion binding"/>
    <property type="evidence" value="ECO:0007669"/>
    <property type="project" value="InterPro"/>
</dbReference>
<dbReference type="CDD" id="cd00657">
    <property type="entry name" value="Ferritin_like"/>
    <property type="match status" value="1"/>
</dbReference>
<dbReference type="AlphaFoldDB" id="A0A1T4YCV4"/>
<evidence type="ECO:0000313" key="3">
    <source>
        <dbReference type="Proteomes" id="UP000190105"/>
    </source>
</evidence>
<sequence>MNSSPLPGMLCNYDLFQKSLMMIKEAVQGERNDELFYDYLISVAPNEEAKNIIESIRNDERRHNQIFRMIYKNFTGENIQSVDEPFQKPSSYLDGLKKALKGELSAVVKYRQIKEGLPLGCYQDQVFNILTDELRHASFYNYLITMDKC</sequence>
<dbReference type="RefSeq" id="WP_078697721.1">
    <property type="nucleotide sequence ID" value="NZ_FUYH01000036.1"/>
</dbReference>
<gene>
    <name evidence="2" type="ORF">SAMN05443428_13612</name>
</gene>
<name>A0A1T4YCV4_9CLOT</name>
<dbReference type="EMBL" id="FUYH01000036">
    <property type="protein sequence ID" value="SKA99513.1"/>
    <property type="molecule type" value="Genomic_DNA"/>
</dbReference>
<dbReference type="SUPFAM" id="SSF47240">
    <property type="entry name" value="Ferritin-like"/>
    <property type="match status" value="1"/>
</dbReference>